<protein>
    <submittedName>
        <fullName evidence="5">Uncharacterized protein</fullName>
    </submittedName>
</protein>
<feature type="domain" description="GEVED" evidence="3">
    <location>
        <begin position="618"/>
        <end position="700"/>
    </location>
</feature>
<evidence type="ECO:0000259" key="3">
    <source>
        <dbReference type="Pfam" id="PF20009"/>
    </source>
</evidence>
<feature type="domain" description="GEVED" evidence="3">
    <location>
        <begin position="792"/>
        <end position="873"/>
    </location>
</feature>
<dbReference type="EMBL" id="CP085144">
    <property type="protein sequence ID" value="UOA15195.1"/>
    <property type="molecule type" value="Genomic_DNA"/>
</dbReference>
<evidence type="ECO:0000259" key="2">
    <source>
        <dbReference type="Pfam" id="PF01345"/>
    </source>
</evidence>
<evidence type="ECO:0000313" key="6">
    <source>
        <dbReference type="Proteomes" id="UP000831019"/>
    </source>
</evidence>
<sequence length="1743" mass="182233">MHFKFHLIGLFLTRILQGVAVSLRWCVLKAPLLRLIFATLLSLLPLSLATRAALAQQLILNPVGLPAVVGAGVGERALWSNAGTVGGVAVDIVAEMAFAGRDHVFTTGNGQIQITSRGQDPHFVDFYLYEAGTHNLTTNSGGVPVVADVFFQINDIDGPLNEQVYVNICEGSAEFVRIDRGATTYRGYIEGPDANLGTEVFYLAGDRPYSNQPVSGLEIFYPQVSTFNFGRTANNGFLVLLSNPTYDEAQTYDLQCGDFKAPLLQDDLKEQVLGEPVVVNILFNDSVATENNNAPANNSGEPSEYAKQAIDLIPPTGALNIVTDSQGHRVGFEVLGEGTWSYDDLTGELTFTPFAAFFAAPTPINYRYQSPIILPSEPQAYSAPAEVSIDVGSVGLLKLAQLVDLNLNGYADAGETIAYVFTAENFGNVDLTNVQLQETQFSGNGVQPVITFQAATSLSPEGTLLVGERAVYTATYTLVSEDLDTTITNQAEVTAQTPGGTNVSDLSDSENPGDGDGTPSNGPGEGRDDPTTIYAGSGPDRGDAPITYGDPQHADTAQYWIGALNGDGDGSPQHSIDGSGDDLDGTDDESEEAFPQLYGDLTRTVTVAVNEPTPGNGYLQAFVDFGGDGIFVGDQVATNIQDGGPQDLDGAVNGQISFPVSVPVTAVLTPTFVRLRWSSAIGLDAIIAAPDGEVEDYGITIKTPPDADRGDAPASYGDPQHIIEGPGAPEIYLGNNPPDIDLLPQNSVGATGDDVNGSDDEDGVVLPQFYRGGLAEITVTVSDLSGAARSSYLQAFIDFNGDGTFAQAGEQVALNLQDGDLLDKDGSANGSILFEVAVPANATTLPTYARFRWSTDSTGLVTAFEGEVEDYQLIISNDPPPLTCDASLYAVVDSPSALVRMTFRDSGGSYSTTVDSSGSIGANRDGAWGYNALDGYIYGVDQGTRRLYRIDGAGNITDFGDIFGASAARNAGDILPNGRMIYEAGATTWQIVDLTNPAAPVAVGQISLNISVNPDDIAYNPVDGIMYGIDQNSGFLFRAAVNNGAPSNVTPQAIGPAIYAGVFDALWFDGDGRLYGYSNTTNNLFVISTTTGAAQLISTVAFDEGGRSDGISCRGPAPIPLGGISGNIYEDADASDVRDNGETNLGAGVGISIYDDNGTPANTADDVFLVTTDTAADGTYAVGDLLVSTTYRVALDEADPDLPSGATIGTSNPLIGVGVSGNSFTTDQDFGFDPAGSDLELSKIAAATGTTTPITNVSEGDTIDWIITITNVSGGSPSGVKVIDQIPSGFAYVSDDAPSTGDTYDPDTGLWFVDELLSGASETLTITTTVLGSGDFTNQAEIIYSSLPDPDSDPTTGPLTDDLFDQLPDDDEASYSVNLVTGERIMSGRVFIDNGAGGGTAHDALLNGSEGGVSSAVLEILDSGGAVLATPGVATDGTWSYGLSGAYSGEITIRAIPANDYRAISEATTDLPDLVNTNPHDGEFTFTPEAFGNRMGLDIGLLKLPSLTNDRTTTVAQGQVATLPHIYTATSEGQVTFSYAGATSTPTGAFSAALYQDVGCDDSLDGPITGPIAVTTGQTICIVSRVSAGSGAGQGSTYVYQVLAATAFARTTVTSSASNTDEISVGGQSTQIDLRKTVENETQGTVEGTTNLGGVNDILLYRIYLRNNATTRASNVKIYDMTPPYTSLSEPIVDPQQVSPNLNCNLVRPASNVANYAGAIEWNCIGEMLPGETGAVRFRVGIQ</sequence>
<accession>A0ABY3ZM56</accession>
<name>A0ABY3ZM56_9RHOB</name>
<keyword evidence="6" id="KW-1185">Reference proteome</keyword>
<dbReference type="RefSeq" id="WP_243260832.1">
    <property type="nucleotide sequence ID" value="NZ_CP085144.1"/>
</dbReference>
<evidence type="ECO:0000256" key="1">
    <source>
        <dbReference type="SAM" id="MobiDB-lite"/>
    </source>
</evidence>
<dbReference type="InterPro" id="IPR055354">
    <property type="entry name" value="DUF7507"/>
</dbReference>
<dbReference type="Proteomes" id="UP000831019">
    <property type="component" value="Chromosome"/>
</dbReference>
<feature type="domain" description="DUF11" evidence="2">
    <location>
        <begin position="1253"/>
        <end position="1352"/>
    </location>
</feature>
<feature type="region of interest" description="Disordered" evidence="1">
    <location>
        <begin position="492"/>
        <end position="590"/>
    </location>
</feature>
<organism evidence="5 6">
    <name type="scientific">Sulfitobacter dubius</name>
    <dbReference type="NCBI Taxonomy" id="218673"/>
    <lineage>
        <taxon>Bacteria</taxon>
        <taxon>Pseudomonadati</taxon>
        <taxon>Pseudomonadota</taxon>
        <taxon>Alphaproteobacteria</taxon>
        <taxon>Rhodobacterales</taxon>
        <taxon>Roseobacteraceae</taxon>
        <taxon>Sulfitobacter</taxon>
    </lineage>
</organism>
<evidence type="ECO:0000259" key="4">
    <source>
        <dbReference type="Pfam" id="PF24346"/>
    </source>
</evidence>
<dbReference type="Pfam" id="PF01345">
    <property type="entry name" value="DUF11"/>
    <property type="match status" value="1"/>
</dbReference>
<dbReference type="InterPro" id="IPR047589">
    <property type="entry name" value="DUF11_rpt"/>
</dbReference>
<proteinExistence type="predicted"/>
<dbReference type="NCBIfam" id="TIGR01451">
    <property type="entry name" value="B_ant_repeat"/>
    <property type="match status" value="1"/>
</dbReference>
<feature type="compositionally biased region" description="Polar residues" evidence="1">
    <location>
        <begin position="492"/>
        <end position="506"/>
    </location>
</feature>
<dbReference type="InterPro" id="IPR051172">
    <property type="entry name" value="Chlamydia_OmcB"/>
</dbReference>
<reference evidence="6" key="1">
    <citation type="journal article" date="2022" name="Microorganisms">
        <title>Beyond the ABCs#Discovery of Three New Plasmid Types in Rhodobacterales (RepQ, RepY, RepW).</title>
        <authorList>
            <person name="Freese H.M."/>
            <person name="Ringel V."/>
            <person name="Overmann J."/>
            <person name="Petersen J."/>
        </authorList>
    </citation>
    <scope>NUCLEOTIDE SEQUENCE [LARGE SCALE GENOMIC DNA]</scope>
    <source>
        <strain evidence="6">DSM 109990</strain>
    </source>
</reference>
<dbReference type="Pfam" id="PF24346">
    <property type="entry name" value="DUF7507"/>
    <property type="match status" value="1"/>
</dbReference>
<feature type="domain" description="DUF7507" evidence="4">
    <location>
        <begin position="407"/>
        <end position="505"/>
    </location>
</feature>
<dbReference type="PANTHER" id="PTHR34819:SF3">
    <property type="entry name" value="CELL SURFACE PROTEIN"/>
    <property type="match status" value="1"/>
</dbReference>
<dbReference type="Pfam" id="PF20009">
    <property type="entry name" value="GEVED"/>
    <property type="match status" value="2"/>
</dbReference>
<dbReference type="SUPFAM" id="SSF101898">
    <property type="entry name" value="NHL repeat"/>
    <property type="match status" value="1"/>
</dbReference>
<feature type="compositionally biased region" description="Acidic residues" evidence="1">
    <location>
        <begin position="579"/>
        <end position="590"/>
    </location>
</feature>
<dbReference type="InterPro" id="IPR045474">
    <property type="entry name" value="GEVED"/>
</dbReference>
<dbReference type="InterPro" id="IPR001434">
    <property type="entry name" value="OmcB-like_DUF11"/>
</dbReference>
<evidence type="ECO:0000313" key="5">
    <source>
        <dbReference type="EMBL" id="UOA15195.1"/>
    </source>
</evidence>
<dbReference type="PANTHER" id="PTHR34819">
    <property type="entry name" value="LARGE CYSTEINE-RICH PERIPLASMIC PROTEIN OMCB"/>
    <property type="match status" value="1"/>
</dbReference>
<gene>
    <name evidence="5" type="ORF">DSM109990_02016</name>
</gene>